<protein>
    <submittedName>
        <fullName evidence="3">TIGR00341 family protein</fullName>
    </submittedName>
</protein>
<accession>A0A7C4E2X5</accession>
<feature type="transmembrane region" description="Helical" evidence="1">
    <location>
        <begin position="307"/>
        <end position="331"/>
    </location>
</feature>
<sequence>MKCITIRVVEDNVKGVDEVMEALALPYSKSTVTCGGQKCFQYSIVMPEEVVGKIIEQVSQKIDLRRKENIIYVSDLVATVSPYMERLKQSAGSGNASNPLEAIVERVDRFLKPSREMSIMVALASAVALIGLYLNNPVIIIGGMLLSPLLGPINAVNVNTCLGKSMRVLRGEFTVLLMLGLAILTSTLGAFFLNQTFGIPLNEEIMRRTRMTIPDIALALLLGVGAGLALTTNIPELLVGVAIAAALIPPASVTGIGIALGRADTMVGAFSLTLMNILGLNIGGIITLTARGVRPRKYYEQKKARKYIIITLLTVTIILVLLAAVISWAGLVY</sequence>
<dbReference type="EMBL" id="DTAD01000088">
    <property type="protein sequence ID" value="HGN91081.1"/>
    <property type="molecule type" value="Genomic_DNA"/>
</dbReference>
<feature type="transmembrane region" description="Helical" evidence="1">
    <location>
        <begin position="117"/>
        <end position="134"/>
    </location>
</feature>
<proteinExistence type="predicted"/>
<keyword evidence="1" id="KW-0812">Transmembrane</keyword>
<feature type="transmembrane region" description="Helical" evidence="1">
    <location>
        <begin position="140"/>
        <end position="162"/>
    </location>
</feature>
<dbReference type="AlphaFoldDB" id="A0A7C4E2X5"/>
<dbReference type="InterPro" id="IPR005240">
    <property type="entry name" value="DUF389"/>
</dbReference>
<feature type="transmembrane region" description="Helical" evidence="1">
    <location>
        <begin position="266"/>
        <end position="286"/>
    </location>
</feature>
<organism evidence="3">
    <name type="scientific">Caldiarchaeum subterraneum</name>
    <dbReference type="NCBI Taxonomy" id="311458"/>
    <lineage>
        <taxon>Archaea</taxon>
        <taxon>Nitrososphaerota</taxon>
        <taxon>Candidatus Caldarchaeales</taxon>
        <taxon>Candidatus Caldarchaeaceae</taxon>
        <taxon>Candidatus Caldarchaeum</taxon>
    </lineage>
</organism>
<evidence type="ECO:0000313" key="3">
    <source>
        <dbReference type="EMBL" id="HGN91081.1"/>
    </source>
</evidence>
<evidence type="ECO:0000256" key="1">
    <source>
        <dbReference type="SAM" id="Phobius"/>
    </source>
</evidence>
<dbReference type="PANTHER" id="PTHR20992">
    <property type="entry name" value="AT15442P-RELATED"/>
    <property type="match status" value="1"/>
</dbReference>
<dbReference type="EMBL" id="DRXG01000006">
    <property type="protein sequence ID" value="HHN51735.1"/>
    <property type="molecule type" value="Genomic_DNA"/>
</dbReference>
<evidence type="ECO:0000313" key="2">
    <source>
        <dbReference type="EMBL" id="HGL40909.1"/>
    </source>
</evidence>
<dbReference type="NCBIfam" id="TIGR00341">
    <property type="entry name" value="TIGR00341 family protein"/>
    <property type="match status" value="1"/>
</dbReference>
<evidence type="ECO:0000313" key="4">
    <source>
        <dbReference type="EMBL" id="HHN51735.1"/>
    </source>
</evidence>
<dbReference type="EMBL" id="DTCM01000060">
    <property type="protein sequence ID" value="HGL40909.1"/>
    <property type="molecule type" value="Genomic_DNA"/>
</dbReference>
<feature type="transmembrane region" description="Helical" evidence="1">
    <location>
        <begin position="237"/>
        <end position="260"/>
    </location>
</feature>
<gene>
    <name evidence="4" type="ORF">ENM30_00310</name>
    <name evidence="3" type="ORF">ENT82_08185</name>
    <name evidence="2" type="ORF">ENU43_04505</name>
</gene>
<keyword evidence="1" id="KW-0472">Membrane</keyword>
<feature type="transmembrane region" description="Helical" evidence="1">
    <location>
        <begin position="174"/>
        <end position="193"/>
    </location>
</feature>
<comment type="caution">
    <text evidence="3">The sequence shown here is derived from an EMBL/GenBank/DDBJ whole genome shotgun (WGS) entry which is preliminary data.</text>
</comment>
<keyword evidence="1" id="KW-1133">Transmembrane helix</keyword>
<dbReference type="PANTHER" id="PTHR20992:SF9">
    <property type="entry name" value="AT15442P-RELATED"/>
    <property type="match status" value="1"/>
</dbReference>
<reference evidence="3" key="1">
    <citation type="journal article" date="2020" name="mSystems">
        <title>Genome- and Community-Level Interaction Insights into Carbon Utilization and Element Cycling Functions of Hydrothermarchaeota in Hydrothermal Sediment.</title>
        <authorList>
            <person name="Zhou Z."/>
            <person name="Liu Y."/>
            <person name="Xu W."/>
            <person name="Pan J."/>
            <person name="Luo Z.H."/>
            <person name="Li M."/>
        </authorList>
    </citation>
    <scope>NUCLEOTIDE SEQUENCE [LARGE SCALE GENOMIC DNA]</scope>
    <source>
        <strain evidence="4">SpSt-1073</strain>
        <strain evidence="3">SpSt-613</strain>
        <strain evidence="2">SpSt-669</strain>
    </source>
</reference>
<dbReference type="Pfam" id="PF04087">
    <property type="entry name" value="DUF389"/>
    <property type="match status" value="1"/>
</dbReference>
<feature type="transmembrane region" description="Helical" evidence="1">
    <location>
        <begin position="213"/>
        <end position="230"/>
    </location>
</feature>
<name>A0A7C4E2X5_CALS0</name>